<dbReference type="PANTHER" id="PTHR30173:SF43">
    <property type="entry name" value="ECF RNA POLYMERASE SIGMA FACTOR SIGI-RELATED"/>
    <property type="match status" value="1"/>
</dbReference>
<protein>
    <recommendedName>
        <fullName evidence="3">SnoaL-like domain-containing protein</fullName>
    </recommendedName>
</protein>
<evidence type="ECO:0008006" key="3">
    <source>
        <dbReference type="Google" id="ProtNLM"/>
    </source>
</evidence>
<keyword evidence="2" id="KW-1185">Reference proteome</keyword>
<proteinExistence type="predicted"/>
<dbReference type="AlphaFoldDB" id="A0A402AQZ1"/>
<gene>
    <name evidence="1" type="ORF">KDK_53180</name>
</gene>
<reference evidence="2" key="1">
    <citation type="submission" date="2018-12" db="EMBL/GenBank/DDBJ databases">
        <title>Tengunoibacter tsumagoiensis gen. nov., sp. nov., Dictyobacter kobayashii sp. nov., D. alpinus sp. nov., and D. joshuensis sp. nov. and description of Dictyobacteraceae fam. nov. within the order Ktedonobacterales isolated from Tengu-no-mugimeshi.</title>
        <authorList>
            <person name="Wang C.M."/>
            <person name="Zheng Y."/>
            <person name="Sakai Y."/>
            <person name="Toyoda A."/>
            <person name="Minakuchi Y."/>
            <person name="Abe K."/>
            <person name="Yokota A."/>
            <person name="Yabe S."/>
        </authorList>
    </citation>
    <scope>NUCLEOTIDE SEQUENCE [LARGE SCALE GENOMIC DNA]</scope>
    <source>
        <strain evidence="2">Uno11</strain>
    </source>
</reference>
<organism evidence="1 2">
    <name type="scientific">Dictyobacter kobayashii</name>
    <dbReference type="NCBI Taxonomy" id="2014872"/>
    <lineage>
        <taxon>Bacteria</taxon>
        <taxon>Bacillati</taxon>
        <taxon>Chloroflexota</taxon>
        <taxon>Ktedonobacteria</taxon>
        <taxon>Ktedonobacterales</taxon>
        <taxon>Dictyobacteraceae</taxon>
        <taxon>Dictyobacter</taxon>
    </lineage>
</organism>
<accession>A0A402AQZ1</accession>
<comment type="caution">
    <text evidence="1">The sequence shown here is derived from an EMBL/GenBank/DDBJ whole genome shotgun (WGS) entry which is preliminary data.</text>
</comment>
<dbReference type="Gene3D" id="3.10.450.50">
    <property type="match status" value="1"/>
</dbReference>
<dbReference type="GO" id="GO:0016987">
    <property type="term" value="F:sigma factor activity"/>
    <property type="evidence" value="ECO:0007669"/>
    <property type="project" value="TreeGrafter"/>
</dbReference>
<dbReference type="PANTHER" id="PTHR30173">
    <property type="entry name" value="SIGMA 19 FACTOR"/>
    <property type="match status" value="1"/>
</dbReference>
<dbReference type="InterPro" id="IPR032710">
    <property type="entry name" value="NTF2-like_dom_sf"/>
</dbReference>
<evidence type="ECO:0000313" key="1">
    <source>
        <dbReference type="EMBL" id="GCE21518.1"/>
    </source>
</evidence>
<dbReference type="InterPro" id="IPR052704">
    <property type="entry name" value="ECF_Sigma-70_Domain"/>
</dbReference>
<dbReference type="EMBL" id="BIFS01000001">
    <property type="protein sequence ID" value="GCE21518.1"/>
    <property type="molecule type" value="Genomic_DNA"/>
</dbReference>
<sequence>MSEKHQRVTVAPEIHRQLTASFVAACQSGDLTTLTELLASDVTAWADGGGKVHAAPYPVSGRELVAKLFITLMSKVPANHQLAIEEVNGAPALISQSGPQLNWILALDISNGHITGLRSILNPTN</sequence>
<name>A0A402AQZ1_9CHLR</name>
<dbReference type="Proteomes" id="UP000287188">
    <property type="component" value="Unassembled WGS sequence"/>
</dbReference>
<evidence type="ECO:0000313" key="2">
    <source>
        <dbReference type="Proteomes" id="UP000287188"/>
    </source>
</evidence>
<dbReference type="SUPFAM" id="SSF54427">
    <property type="entry name" value="NTF2-like"/>
    <property type="match status" value="1"/>
</dbReference>